<dbReference type="InterPro" id="IPR001867">
    <property type="entry name" value="OmpR/PhoB-type_DNA-bd"/>
</dbReference>
<protein>
    <submittedName>
        <fullName evidence="4">Two component transcriptional regulator</fullName>
    </submittedName>
</protein>
<evidence type="ECO:0000256" key="2">
    <source>
        <dbReference type="PROSITE-ProRule" id="PRU01091"/>
    </source>
</evidence>
<dbReference type="Pfam" id="PF00486">
    <property type="entry name" value="Trans_reg_C"/>
    <property type="match status" value="1"/>
</dbReference>
<dbReference type="InterPro" id="IPR016032">
    <property type="entry name" value="Sig_transdc_resp-reg_C-effctor"/>
</dbReference>
<accession>A0A6P2NKS7</accession>
<sequence>MNILILSSRPDISGAIAAQFQYDSARIFTVPSLSKSRPILRRTKIDCVIVTDWVADVMLEDFRHSLTEAIEYKPMLVHARSISNHGGGHCYCGLDDCIPTPGEVSARTAFSDIPPEVVARNIISTHSDWRKKRMPLKVNGYHFMPDCNRVDYNQTTIRLRQKEFDLAYLIFKFHTEVVTHDEILEFLWPNDKTKTLRNIVPHMSTIRRKLHLNADHGLVIRSIYGEGYRLEDSSEINLEEAVHLD</sequence>
<evidence type="ECO:0000256" key="1">
    <source>
        <dbReference type="ARBA" id="ARBA00023125"/>
    </source>
</evidence>
<proteinExistence type="predicted"/>
<evidence type="ECO:0000313" key="5">
    <source>
        <dbReference type="Proteomes" id="UP000494330"/>
    </source>
</evidence>
<dbReference type="AlphaFoldDB" id="A0A6P2NKS7"/>
<dbReference type="SUPFAM" id="SSF46894">
    <property type="entry name" value="C-terminal effector domain of the bipartite response regulators"/>
    <property type="match status" value="1"/>
</dbReference>
<dbReference type="CDD" id="cd00383">
    <property type="entry name" value="trans_reg_C"/>
    <property type="match status" value="1"/>
</dbReference>
<dbReference type="Proteomes" id="UP000494330">
    <property type="component" value="Unassembled WGS sequence"/>
</dbReference>
<evidence type="ECO:0000313" key="4">
    <source>
        <dbReference type="EMBL" id="VWB95266.1"/>
    </source>
</evidence>
<dbReference type="EMBL" id="CABVQD010000016">
    <property type="protein sequence ID" value="VWB95266.1"/>
    <property type="molecule type" value="Genomic_DNA"/>
</dbReference>
<reference evidence="4 5" key="1">
    <citation type="submission" date="2019-09" db="EMBL/GenBank/DDBJ databases">
        <authorList>
            <person name="Depoorter E."/>
        </authorList>
    </citation>
    <scope>NUCLEOTIDE SEQUENCE [LARGE SCALE GENOMIC DNA]</scope>
    <source>
        <strain evidence="4">LMG 30113</strain>
    </source>
</reference>
<dbReference type="Gene3D" id="1.10.10.10">
    <property type="entry name" value="Winged helix-like DNA-binding domain superfamily/Winged helix DNA-binding domain"/>
    <property type="match status" value="1"/>
</dbReference>
<feature type="domain" description="OmpR/PhoB-type" evidence="3">
    <location>
        <begin position="133"/>
        <end position="232"/>
    </location>
</feature>
<dbReference type="SMART" id="SM00862">
    <property type="entry name" value="Trans_reg_C"/>
    <property type="match status" value="1"/>
</dbReference>
<keyword evidence="1 2" id="KW-0238">DNA-binding</keyword>
<keyword evidence="5" id="KW-1185">Reference proteome</keyword>
<dbReference type="PROSITE" id="PS51755">
    <property type="entry name" value="OMPR_PHOB"/>
    <property type="match status" value="1"/>
</dbReference>
<name>A0A6P2NKS7_9BURK</name>
<dbReference type="GO" id="GO:0000160">
    <property type="term" value="P:phosphorelay signal transduction system"/>
    <property type="evidence" value="ECO:0007669"/>
    <property type="project" value="InterPro"/>
</dbReference>
<gene>
    <name evidence="4" type="ORF">BPA30113_04447</name>
</gene>
<dbReference type="InterPro" id="IPR036388">
    <property type="entry name" value="WH-like_DNA-bd_sf"/>
</dbReference>
<feature type="DNA-binding region" description="OmpR/PhoB-type" evidence="2">
    <location>
        <begin position="133"/>
        <end position="232"/>
    </location>
</feature>
<dbReference type="GO" id="GO:0003677">
    <property type="term" value="F:DNA binding"/>
    <property type="evidence" value="ECO:0007669"/>
    <property type="project" value="UniProtKB-UniRule"/>
</dbReference>
<evidence type="ECO:0000259" key="3">
    <source>
        <dbReference type="PROSITE" id="PS51755"/>
    </source>
</evidence>
<organism evidence="4 5">
    <name type="scientific">Burkholderia paludis</name>
    <dbReference type="NCBI Taxonomy" id="1506587"/>
    <lineage>
        <taxon>Bacteria</taxon>
        <taxon>Pseudomonadati</taxon>
        <taxon>Pseudomonadota</taxon>
        <taxon>Betaproteobacteria</taxon>
        <taxon>Burkholderiales</taxon>
        <taxon>Burkholderiaceae</taxon>
        <taxon>Burkholderia</taxon>
        <taxon>Burkholderia cepacia complex</taxon>
    </lineage>
</organism>
<dbReference type="GO" id="GO:0006355">
    <property type="term" value="P:regulation of DNA-templated transcription"/>
    <property type="evidence" value="ECO:0007669"/>
    <property type="project" value="InterPro"/>
</dbReference>
<dbReference type="RefSeq" id="WP_160257575.1">
    <property type="nucleotide sequence ID" value="NZ_CABVQD010000016.1"/>
</dbReference>